<protein>
    <recommendedName>
        <fullName evidence="5">CBS domain-containing protein</fullName>
    </recommendedName>
</protein>
<keyword evidence="4" id="KW-1185">Reference proteome</keyword>
<reference evidence="3" key="2">
    <citation type="submission" date="2013-10" db="EMBL/GenBank/DDBJ databases">
        <authorList>
            <person name="Aslett M."/>
        </authorList>
    </citation>
    <scope>NUCLEOTIDE SEQUENCE [LARGE SCALE GENOMIC DNA]</scope>
    <source>
        <strain evidence="3">Houghton</strain>
    </source>
</reference>
<dbReference type="InterPro" id="IPR046342">
    <property type="entry name" value="CBS_dom_sf"/>
</dbReference>
<feature type="chain" id="PRO_5004671051" description="CBS domain-containing protein" evidence="2">
    <location>
        <begin position="22"/>
        <end position="146"/>
    </location>
</feature>
<evidence type="ECO:0000256" key="1">
    <source>
        <dbReference type="ARBA" id="ARBA00022737"/>
    </source>
</evidence>
<reference evidence="3" key="1">
    <citation type="submission" date="2013-10" db="EMBL/GenBank/DDBJ databases">
        <title>Genomic analysis of the causative agents of coccidiosis in chickens.</title>
        <authorList>
            <person name="Reid A.J."/>
            <person name="Blake D."/>
            <person name="Billington K."/>
            <person name="Browne H."/>
            <person name="Dunn M."/>
            <person name="Hung S."/>
            <person name="Kawahara F."/>
            <person name="Miranda-Saavedra D."/>
            <person name="Mourier T."/>
            <person name="Nagra H."/>
            <person name="Otto T.D."/>
            <person name="Rawlings N."/>
            <person name="Sanchez A."/>
            <person name="Sanders M."/>
            <person name="Subramaniam C."/>
            <person name="Tay Y."/>
            <person name="Dear P."/>
            <person name="Doerig C."/>
            <person name="Gruber A."/>
            <person name="Parkinson J."/>
            <person name="Shirley M."/>
            <person name="Wan K.L."/>
            <person name="Berriman M."/>
            <person name="Tomley F."/>
            <person name="Pain A."/>
        </authorList>
    </citation>
    <scope>NUCLEOTIDE SEQUENCE [LARGE SCALE GENOMIC DNA]</scope>
    <source>
        <strain evidence="3">Houghton</strain>
    </source>
</reference>
<feature type="signal peptide" evidence="2">
    <location>
        <begin position="1"/>
        <end position="21"/>
    </location>
</feature>
<dbReference type="PANTHER" id="PTHR12064">
    <property type="entry name" value="METAL TRANSPORTER CNNM"/>
    <property type="match status" value="1"/>
</dbReference>
<evidence type="ECO:0008006" key="5">
    <source>
        <dbReference type="Google" id="ProtNLM"/>
    </source>
</evidence>
<proteinExistence type="predicted"/>
<evidence type="ECO:0000313" key="4">
    <source>
        <dbReference type="Proteomes" id="UP000018201"/>
    </source>
</evidence>
<dbReference type="InterPro" id="IPR045095">
    <property type="entry name" value="ACDP"/>
</dbReference>
<evidence type="ECO:0000313" key="3">
    <source>
        <dbReference type="EMBL" id="CDI83843.1"/>
    </source>
</evidence>
<name>U6GX56_9EIME</name>
<dbReference type="OrthoDB" id="348714at2759"/>
<dbReference type="GO" id="GO:0005737">
    <property type="term" value="C:cytoplasm"/>
    <property type="evidence" value="ECO:0007669"/>
    <property type="project" value="TreeGrafter"/>
</dbReference>
<accession>U6GX56</accession>
<dbReference type="AlphaFoldDB" id="U6GX56"/>
<dbReference type="EMBL" id="HG692658">
    <property type="protein sequence ID" value="CDI83843.1"/>
    <property type="molecule type" value="Genomic_DNA"/>
</dbReference>
<dbReference type="PANTHER" id="PTHR12064:SF97">
    <property type="entry name" value="METAL TRANSPORTER CNNM-5"/>
    <property type="match status" value="1"/>
</dbReference>
<dbReference type="Proteomes" id="UP000018201">
    <property type="component" value="Unassembled WGS sequence"/>
</dbReference>
<gene>
    <name evidence="3" type="ORF">EPH_0056820</name>
</gene>
<dbReference type="VEuPathDB" id="ToxoDB:EPH_0056820"/>
<evidence type="ECO:0000256" key="2">
    <source>
        <dbReference type="SAM" id="SignalP"/>
    </source>
</evidence>
<organism evidence="3 4">
    <name type="scientific">Eimeria praecox</name>
    <dbReference type="NCBI Taxonomy" id="51316"/>
    <lineage>
        <taxon>Eukaryota</taxon>
        <taxon>Sar</taxon>
        <taxon>Alveolata</taxon>
        <taxon>Apicomplexa</taxon>
        <taxon>Conoidasida</taxon>
        <taxon>Coccidia</taxon>
        <taxon>Eucoccidiorida</taxon>
        <taxon>Eimeriorina</taxon>
        <taxon>Eimeriidae</taxon>
        <taxon>Eimeria</taxon>
    </lineage>
</organism>
<keyword evidence="2" id="KW-0732">Signal</keyword>
<keyword evidence="1" id="KW-0677">Repeat</keyword>
<dbReference type="GO" id="GO:0030026">
    <property type="term" value="P:intracellular manganese ion homeostasis"/>
    <property type="evidence" value="ECO:0007669"/>
    <property type="project" value="TreeGrafter"/>
</dbReference>
<dbReference type="Gene3D" id="3.10.580.10">
    <property type="entry name" value="CBS-domain"/>
    <property type="match status" value="1"/>
</dbReference>
<dbReference type="GO" id="GO:0010960">
    <property type="term" value="P:magnesium ion homeostasis"/>
    <property type="evidence" value="ECO:0007669"/>
    <property type="project" value="InterPro"/>
</dbReference>
<sequence length="146" mass="16389">MAPLVRVLLSVFWVVSAPVAALLDRILQPSHAAAFYGRNHLRALIGLHEKGRRRLLVDSVSGDSVEGEKKKLDEDGERQKNSWLNKDEVMVIQGALDMASKCIGDFLVPLEQVYQLEMKTKLTPEVLMEILRRGHSRVPVYEGSVL</sequence>